<evidence type="ECO:0000256" key="1">
    <source>
        <dbReference type="SAM" id="MobiDB-lite"/>
    </source>
</evidence>
<gene>
    <name evidence="2" type="ORF">RHGRI_001297</name>
</gene>
<feature type="compositionally biased region" description="Polar residues" evidence="1">
    <location>
        <begin position="70"/>
        <end position="90"/>
    </location>
</feature>
<dbReference type="Proteomes" id="UP000823749">
    <property type="component" value="Chromosome 1"/>
</dbReference>
<protein>
    <submittedName>
        <fullName evidence="2">Uncharacterized protein</fullName>
    </submittedName>
</protein>
<proteinExistence type="predicted"/>
<dbReference type="EMBL" id="JACTNZ010000001">
    <property type="protein sequence ID" value="KAG5565346.1"/>
    <property type="molecule type" value="Genomic_DNA"/>
</dbReference>
<comment type="caution">
    <text evidence="2">The sequence shown here is derived from an EMBL/GenBank/DDBJ whole genome shotgun (WGS) entry which is preliminary data.</text>
</comment>
<keyword evidence="3" id="KW-1185">Reference proteome</keyword>
<feature type="region of interest" description="Disordered" evidence="1">
    <location>
        <begin position="1"/>
        <end position="116"/>
    </location>
</feature>
<feature type="compositionally biased region" description="Polar residues" evidence="1">
    <location>
        <begin position="106"/>
        <end position="116"/>
    </location>
</feature>
<evidence type="ECO:0000313" key="3">
    <source>
        <dbReference type="Proteomes" id="UP000823749"/>
    </source>
</evidence>
<sequence>MDLPRRQQLTSGGGQKTTVVFRQPHQTHPTTATTDIQPPEVAKRPPLSTDNLTGLVLPPTRFLQRRPKWQASSSNDLSGLPLNPQTSSDGGQRATFVFRQPHRNRPSTNGIQAYLK</sequence>
<dbReference type="AlphaFoldDB" id="A0AAV6LMJ9"/>
<accession>A0AAV6LMJ9</accession>
<reference evidence="2" key="1">
    <citation type="submission" date="2020-08" db="EMBL/GenBank/DDBJ databases">
        <title>Plant Genome Project.</title>
        <authorList>
            <person name="Zhang R.-G."/>
        </authorList>
    </citation>
    <scope>NUCLEOTIDE SEQUENCE</scope>
    <source>
        <strain evidence="2">WSP0</strain>
        <tissue evidence="2">Leaf</tissue>
    </source>
</reference>
<feature type="compositionally biased region" description="Low complexity" evidence="1">
    <location>
        <begin position="23"/>
        <end position="34"/>
    </location>
</feature>
<organism evidence="2 3">
    <name type="scientific">Rhododendron griersonianum</name>
    <dbReference type="NCBI Taxonomy" id="479676"/>
    <lineage>
        <taxon>Eukaryota</taxon>
        <taxon>Viridiplantae</taxon>
        <taxon>Streptophyta</taxon>
        <taxon>Embryophyta</taxon>
        <taxon>Tracheophyta</taxon>
        <taxon>Spermatophyta</taxon>
        <taxon>Magnoliopsida</taxon>
        <taxon>eudicotyledons</taxon>
        <taxon>Gunneridae</taxon>
        <taxon>Pentapetalae</taxon>
        <taxon>asterids</taxon>
        <taxon>Ericales</taxon>
        <taxon>Ericaceae</taxon>
        <taxon>Ericoideae</taxon>
        <taxon>Rhodoreae</taxon>
        <taxon>Rhododendron</taxon>
    </lineage>
</organism>
<name>A0AAV6LMJ9_9ERIC</name>
<evidence type="ECO:0000313" key="2">
    <source>
        <dbReference type="EMBL" id="KAG5565346.1"/>
    </source>
</evidence>